<dbReference type="InterPro" id="IPR017896">
    <property type="entry name" value="4Fe4S_Fe-S-bd"/>
</dbReference>
<evidence type="ECO:0000313" key="5">
    <source>
        <dbReference type="EMBL" id="SNT19173.1"/>
    </source>
</evidence>
<keyword evidence="2" id="KW-0408">Iron</keyword>
<dbReference type="Gene3D" id="3.30.70.20">
    <property type="match status" value="1"/>
</dbReference>
<dbReference type="GO" id="GO:0051536">
    <property type="term" value="F:iron-sulfur cluster binding"/>
    <property type="evidence" value="ECO:0007669"/>
    <property type="project" value="UniProtKB-KW"/>
</dbReference>
<keyword evidence="3" id="KW-0411">Iron-sulfur</keyword>
<dbReference type="RefSeq" id="WP_089234423.1">
    <property type="nucleotide sequence ID" value="NZ_FZOY01000007.1"/>
</dbReference>
<evidence type="ECO:0000256" key="3">
    <source>
        <dbReference type="ARBA" id="ARBA00023014"/>
    </source>
</evidence>
<dbReference type="PANTHER" id="PTHR42783:SF3">
    <property type="entry name" value="GLUTAMATE SYNTHASE [NADPH] SMALL CHAIN-RELATED"/>
    <property type="match status" value="1"/>
</dbReference>
<dbReference type="InterPro" id="IPR023753">
    <property type="entry name" value="FAD/NAD-binding_dom"/>
</dbReference>
<feature type="domain" description="4Fe-4S ferredoxin-type" evidence="4">
    <location>
        <begin position="534"/>
        <end position="563"/>
    </location>
</feature>
<dbReference type="InterPro" id="IPR017900">
    <property type="entry name" value="4Fe4S_Fe_S_CS"/>
</dbReference>
<dbReference type="Pfam" id="PF00037">
    <property type="entry name" value="Fer4"/>
    <property type="match status" value="1"/>
</dbReference>
<dbReference type="InterPro" id="IPR028261">
    <property type="entry name" value="DPD_II"/>
</dbReference>
<accession>A0A239KNI7</accession>
<reference evidence="5 6" key="1">
    <citation type="submission" date="2017-06" db="EMBL/GenBank/DDBJ databases">
        <authorList>
            <person name="Kim H.J."/>
            <person name="Triplett B.A."/>
        </authorList>
    </citation>
    <scope>NUCLEOTIDE SEQUENCE [LARGE SCALE GENOMIC DNA]</scope>
    <source>
        <strain evidence="5 6">DSM 29339</strain>
    </source>
</reference>
<evidence type="ECO:0000313" key="6">
    <source>
        <dbReference type="Proteomes" id="UP000198426"/>
    </source>
</evidence>
<dbReference type="AlphaFoldDB" id="A0A239KNI7"/>
<dbReference type="PROSITE" id="PS00198">
    <property type="entry name" value="4FE4S_FER_1"/>
    <property type="match status" value="1"/>
</dbReference>
<protein>
    <submittedName>
        <fullName evidence="5">NADPH-dependent glutamate synthase beta chain</fullName>
    </submittedName>
</protein>
<evidence type="ECO:0000259" key="4">
    <source>
        <dbReference type="PROSITE" id="PS51379"/>
    </source>
</evidence>
<dbReference type="SUPFAM" id="SSF51905">
    <property type="entry name" value="FAD/NAD(P)-binding domain"/>
    <property type="match status" value="1"/>
</dbReference>
<dbReference type="PROSITE" id="PS51379">
    <property type="entry name" value="4FE4S_FER_2"/>
    <property type="match status" value="1"/>
</dbReference>
<dbReference type="OrthoDB" id="9803192at2"/>
<dbReference type="GO" id="GO:0016491">
    <property type="term" value="F:oxidoreductase activity"/>
    <property type="evidence" value="ECO:0007669"/>
    <property type="project" value="InterPro"/>
</dbReference>
<dbReference type="PRINTS" id="PR00419">
    <property type="entry name" value="ADXRDTASE"/>
</dbReference>
<dbReference type="Gene3D" id="3.50.50.60">
    <property type="entry name" value="FAD/NAD(P)-binding domain"/>
    <property type="match status" value="2"/>
</dbReference>
<dbReference type="EMBL" id="FZOY01000007">
    <property type="protein sequence ID" value="SNT19173.1"/>
    <property type="molecule type" value="Genomic_DNA"/>
</dbReference>
<sequence length="569" mass="61819">MVVINRGAHAEPGTSLEFKTGNWRSSECPVHVHAKAPCHAACPAGEDQQAWFAWLQEGHVEEAWRELVSKNPLPSVTGRVCPHPCETACNRTSIDSALAIHNVERWLGDEAVAKGWAYPVEAPAEDAPCVAIVGAGPGGLSAAYHCLRNGLRAEIFEALPEAGGLLRSAIPPTRLPRPALDAELNRLLALPGIKLNLRCKLGRDVGLDELKHSHAAVILAPGCGLSKEWNIDGAVPTDLHEGLHLLREFMDHGEFPEARRVAVHGGGNTAIDLCRLMKRHGVEQVTLITASALPGPDTDPEDLINVVPRELEEALEEGIEIIEHATVKRLIMKGSRMTGVEIVALKKLLGTDGRMHRVQFEGTERVVSVDMVIPCIGERVDPEGMHNLMNRWHYLDARDRWSRTPQENVHAIGDARGDRGTVAEAIGDGRLAVEAVAARLQGRADPVEDTRPEMPASGLNPVYFGRISRTAVPKLPVAERTFEAEIEGDIGRMAALREATRCLSCGNCLACDNCWVMCPDNAVIKTAELASDGSHYVFDLDFCKGCGICAKECPTGFIQMAEDTWHEGD</sequence>
<dbReference type="PANTHER" id="PTHR42783">
    <property type="entry name" value="GLUTAMATE SYNTHASE [NADPH] SMALL CHAIN"/>
    <property type="match status" value="1"/>
</dbReference>
<dbReference type="InterPro" id="IPR009051">
    <property type="entry name" value="Helical_ferredxn"/>
</dbReference>
<name>A0A239KNI7_9RHOB</name>
<evidence type="ECO:0000256" key="1">
    <source>
        <dbReference type="ARBA" id="ARBA00022723"/>
    </source>
</evidence>
<keyword evidence="1" id="KW-0479">Metal-binding</keyword>
<gene>
    <name evidence="5" type="ORF">SAMN05421757_107215</name>
</gene>
<organism evidence="5 6">
    <name type="scientific">Tropicimonas sediminicola</name>
    <dbReference type="NCBI Taxonomy" id="1031541"/>
    <lineage>
        <taxon>Bacteria</taxon>
        <taxon>Pseudomonadati</taxon>
        <taxon>Pseudomonadota</taxon>
        <taxon>Alphaproteobacteria</taxon>
        <taxon>Rhodobacterales</taxon>
        <taxon>Roseobacteraceae</taxon>
        <taxon>Tropicimonas</taxon>
    </lineage>
</organism>
<dbReference type="GO" id="GO:0046872">
    <property type="term" value="F:metal ion binding"/>
    <property type="evidence" value="ECO:0007669"/>
    <property type="project" value="UniProtKB-KW"/>
</dbReference>
<dbReference type="Proteomes" id="UP000198426">
    <property type="component" value="Unassembled WGS sequence"/>
</dbReference>
<dbReference type="Gene3D" id="1.10.1060.10">
    <property type="entry name" value="Alpha-helical ferredoxin"/>
    <property type="match status" value="1"/>
</dbReference>
<dbReference type="SUPFAM" id="SSF46548">
    <property type="entry name" value="alpha-helical ferredoxin"/>
    <property type="match status" value="1"/>
</dbReference>
<dbReference type="Pfam" id="PF14691">
    <property type="entry name" value="Fer4_20"/>
    <property type="match status" value="1"/>
</dbReference>
<dbReference type="SUPFAM" id="SSF54862">
    <property type="entry name" value="4Fe-4S ferredoxins"/>
    <property type="match status" value="1"/>
</dbReference>
<evidence type="ECO:0000256" key="2">
    <source>
        <dbReference type="ARBA" id="ARBA00023004"/>
    </source>
</evidence>
<proteinExistence type="predicted"/>
<dbReference type="InterPro" id="IPR036188">
    <property type="entry name" value="FAD/NAD-bd_sf"/>
</dbReference>
<dbReference type="Pfam" id="PF07992">
    <property type="entry name" value="Pyr_redox_2"/>
    <property type="match status" value="1"/>
</dbReference>
<keyword evidence="6" id="KW-1185">Reference proteome</keyword>